<feature type="domain" description="SCP2" evidence="1">
    <location>
        <begin position="75"/>
        <end position="171"/>
    </location>
</feature>
<dbReference type="InterPro" id="IPR036527">
    <property type="entry name" value="SCP2_sterol-bd_dom_sf"/>
</dbReference>
<protein>
    <recommendedName>
        <fullName evidence="1">SCP2 domain-containing protein</fullName>
    </recommendedName>
</protein>
<comment type="caution">
    <text evidence="2">The sequence shown here is derived from an EMBL/GenBank/DDBJ whole genome shotgun (WGS) entry which is preliminary data.</text>
</comment>
<name>A0A3M2WM02_PSEYM</name>
<gene>
    <name evidence="2" type="ORF">APX70_06010</name>
</gene>
<sequence length="182" mass="20851">MVTVLLSTRSSTWLWIKVYVPIFVEIDLSLQAFPFNLLHCTSHPGSDDRVWFTPRNCMKFRFLLWMLGRMMARASRDNPDFQQQLAGKNLTFQLQTIDGRIARHFVVQDQRIRTASGVVAEPAFAIAFRDAAFGFATLQAKNKQLAFMRGVQDKDIQIKGNPALVIWFQGLTKYLKPKKKAA</sequence>
<dbReference type="EMBL" id="RBNL01003370">
    <property type="protein sequence ID" value="RML52531.1"/>
    <property type="molecule type" value="Genomic_DNA"/>
</dbReference>
<evidence type="ECO:0000259" key="1">
    <source>
        <dbReference type="Pfam" id="PF02036"/>
    </source>
</evidence>
<organism evidence="2 3">
    <name type="scientific">Pseudomonas syringae pv. maculicola</name>
    <dbReference type="NCBI Taxonomy" id="59511"/>
    <lineage>
        <taxon>Bacteria</taxon>
        <taxon>Pseudomonadati</taxon>
        <taxon>Pseudomonadota</taxon>
        <taxon>Gammaproteobacteria</taxon>
        <taxon>Pseudomonadales</taxon>
        <taxon>Pseudomonadaceae</taxon>
        <taxon>Pseudomonas</taxon>
    </lineage>
</organism>
<evidence type="ECO:0000313" key="2">
    <source>
        <dbReference type="EMBL" id="RML52531.1"/>
    </source>
</evidence>
<dbReference type="Gene3D" id="3.30.1050.10">
    <property type="entry name" value="SCP2 sterol-binding domain"/>
    <property type="match status" value="1"/>
</dbReference>
<evidence type="ECO:0000313" key="3">
    <source>
        <dbReference type="Proteomes" id="UP000282378"/>
    </source>
</evidence>
<dbReference type="AlphaFoldDB" id="A0A3M2WM02"/>
<reference evidence="2 3" key="1">
    <citation type="submission" date="2018-08" db="EMBL/GenBank/DDBJ databases">
        <title>Recombination of ecologically and evolutionarily significant loci maintains genetic cohesion in the Pseudomonas syringae species complex.</title>
        <authorList>
            <person name="Dillon M."/>
            <person name="Thakur S."/>
            <person name="Almeida R.N.D."/>
            <person name="Weir B.S."/>
            <person name="Guttman D.S."/>
        </authorList>
    </citation>
    <scope>NUCLEOTIDE SEQUENCE [LARGE SCALE GENOMIC DNA]</scope>
    <source>
        <strain evidence="2 3">88_10</strain>
    </source>
</reference>
<accession>A0A3M2WM02</accession>
<dbReference type="Pfam" id="PF02036">
    <property type="entry name" value="SCP2"/>
    <property type="match status" value="1"/>
</dbReference>
<proteinExistence type="predicted"/>
<dbReference type="InterPro" id="IPR003033">
    <property type="entry name" value="SCP2_sterol-bd_dom"/>
</dbReference>
<dbReference type="Proteomes" id="UP000282378">
    <property type="component" value="Unassembled WGS sequence"/>
</dbReference>